<organism evidence="1">
    <name type="scientific">Myoviridae sp. ct3wi9</name>
    <dbReference type="NCBI Taxonomy" id="2826610"/>
    <lineage>
        <taxon>Viruses</taxon>
        <taxon>Duplodnaviria</taxon>
        <taxon>Heunggongvirae</taxon>
        <taxon>Uroviricota</taxon>
        <taxon>Caudoviricetes</taxon>
    </lineage>
</organism>
<name>A0A8S5MXQ3_9CAUD</name>
<evidence type="ECO:0000313" key="1">
    <source>
        <dbReference type="EMBL" id="DAD86667.1"/>
    </source>
</evidence>
<sequence length="59" mass="7138">MVEGCRSFVLYSIRILLIHSSLYWNPNPDNLFRFIQIRIHSSSLHYINYLPFPLRIFIL</sequence>
<dbReference type="EMBL" id="BK015006">
    <property type="protein sequence ID" value="DAD86667.1"/>
    <property type="molecule type" value="Genomic_DNA"/>
</dbReference>
<proteinExistence type="predicted"/>
<protein>
    <submittedName>
        <fullName evidence="1">Uncharacterized protein</fullName>
    </submittedName>
</protein>
<reference evidence="1" key="1">
    <citation type="journal article" date="2021" name="Proc. Natl. Acad. Sci. U.S.A.">
        <title>A Catalog of Tens of Thousands of Viruses from Human Metagenomes Reveals Hidden Associations with Chronic Diseases.</title>
        <authorList>
            <person name="Tisza M.J."/>
            <person name="Buck C.B."/>
        </authorList>
    </citation>
    <scope>NUCLEOTIDE SEQUENCE</scope>
    <source>
        <strain evidence="1">Ct3wi9</strain>
    </source>
</reference>
<accession>A0A8S5MXQ3</accession>